<evidence type="ECO:0000256" key="4">
    <source>
        <dbReference type="ARBA" id="ARBA00022989"/>
    </source>
</evidence>
<accession>A0ABY0F2V0</accession>
<dbReference type="Pfam" id="PF04277">
    <property type="entry name" value="OAD_gamma"/>
    <property type="match status" value="1"/>
</dbReference>
<reference evidence="6 7" key="1">
    <citation type="submission" date="2017-10" db="EMBL/GenBank/DDBJ databases">
        <title>Genomics of the genus Arcobacter.</title>
        <authorList>
            <person name="Perez-Cataluna A."/>
            <person name="Figueras M.J."/>
        </authorList>
    </citation>
    <scope>NUCLEOTIDE SEQUENCE [LARGE SCALE GENOMIC DNA]</scope>
    <source>
        <strain evidence="6 7">LMG 25534</strain>
    </source>
</reference>
<sequence>MGIVSTILLVIGFLLKAKGVTFVEFFPKKPEPLQPQQVIYNNVISQAPTNPYGIDARKVAAIMAAIEHHTKAKA</sequence>
<dbReference type="Proteomes" id="UP000289132">
    <property type="component" value="Unassembled WGS sequence"/>
</dbReference>
<comment type="subcellular location">
    <subcellularLocation>
        <location evidence="1">Cell membrane</location>
    </subcellularLocation>
</comment>
<organism evidence="6 7">
    <name type="scientific">Aliarcobacter trophiarum LMG 25534</name>
    <dbReference type="NCBI Taxonomy" id="1032241"/>
    <lineage>
        <taxon>Bacteria</taxon>
        <taxon>Pseudomonadati</taxon>
        <taxon>Campylobacterota</taxon>
        <taxon>Epsilonproteobacteria</taxon>
        <taxon>Campylobacterales</taxon>
        <taxon>Arcobacteraceae</taxon>
        <taxon>Aliarcobacter</taxon>
    </lineage>
</organism>
<evidence type="ECO:0000256" key="3">
    <source>
        <dbReference type="ARBA" id="ARBA00022692"/>
    </source>
</evidence>
<dbReference type="EMBL" id="PDKD01000001">
    <property type="protein sequence ID" value="RXJ93282.1"/>
    <property type="molecule type" value="Genomic_DNA"/>
</dbReference>
<keyword evidence="5" id="KW-0472">Membrane</keyword>
<comment type="caution">
    <text evidence="6">The sequence shown here is derived from an EMBL/GenBank/DDBJ whole genome shotgun (WGS) entry which is preliminary data.</text>
</comment>
<evidence type="ECO:0000313" key="7">
    <source>
        <dbReference type="Proteomes" id="UP000289132"/>
    </source>
</evidence>
<protein>
    <submittedName>
        <fullName evidence="6">Uncharacterized protein</fullName>
    </submittedName>
</protein>
<evidence type="ECO:0000256" key="2">
    <source>
        <dbReference type="ARBA" id="ARBA00022475"/>
    </source>
</evidence>
<evidence type="ECO:0000313" key="6">
    <source>
        <dbReference type="EMBL" id="RXJ93282.1"/>
    </source>
</evidence>
<name>A0ABY0F2V0_9BACT</name>
<keyword evidence="4" id="KW-1133">Transmembrane helix</keyword>
<keyword evidence="2" id="KW-1003">Cell membrane</keyword>
<proteinExistence type="predicted"/>
<evidence type="ECO:0000256" key="1">
    <source>
        <dbReference type="ARBA" id="ARBA00004236"/>
    </source>
</evidence>
<evidence type="ECO:0000256" key="5">
    <source>
        <dbReference type="ARBA" id="ARBA00023136"/>
    </source>
</evidence>
<gene>
    <name evidence="6" type="ORF">CRU87_01605</name>
</gene>
<dbReference type="InterPro" id="IPR005899">
    <property type="entry name" value="Na_pump_deCOase"/>
</dbReference>
<keyword evidence="7" id="KW-1185">Reference proteome</keyword>
<keyword evidence="3" id="KW-0812">Transmembrane</keyword>